<evidence type="ECO:0000256" key="1">
    <source>
        <dbReference type="SAM" id="Phobius"/>
    </source>
</evidence>
<dbReference type="InterPro" id="IPR046031">
    <property type="entry name" value="DUF5989"/>
</dbReference>
<protein>
    <recommendedName>
        <fullName evidence="3">Oligopeptide transport permease C-like N-terminal domain-containing protein</fullName>
    </recommendedName>
</protein>
<dbReference type="AlphaFoldDB" id="A0A7G9YUL1"/>
<name>A0A7G9YUL1_9EURY</name>
<dbReference type="Pfam" id="PF19451">
    <property type="entry name" value="DUF5989"/>
    <property type="match status" value="1"/>
</dbReference>
<keyword evidence="1" id="KW-1133">Transmembrane helix</keyword>
<gene>
    <name evidence="2" type="ORF">GMKFMAKO_00011</name>
</gene>
<sequence>MGKLGTLKELFEFMKKRKKYWLAPIVILLILMIFLIIFTETIGPFVYPLI</sequence>
<reference evidence="2" key="1">
    <citation type="submission" date="2020-06" db="EMBL/GenBank/DDBJ databases">
        <title>Unique genomic features of the anaerobic methanotrophic archaea.</title>
        <authorList>
            <person name="Chadwick G.L."/>
            <person name="Skennerton C.T."/>
            <person name="Laso-Perez R."/>
            <person name="Leu A.O."/>
            <person name="Speth D.R."/>
            <person name="Yu H."/>
            <person name="Morgan-Lang C."/>
            <person name="Hatzenpichler R."/>
            <person name="Goudeau D."/>
            <person name="Malmstrom R."/>
            <person name="Brazelton W.J."/>
            <person name="Woyke T."/>
            <person name="Hallam S.J."/>
            <person name="Tyson G.W."/>
            <person name="Wegener G."/>
            <person name="Boetius A."/>
            <person name="Orphan V."/>
        </authorList>
    </citation>
    <scope>NUCLEOTIDE SEQUENCE</scope>
</reference>
<keyword evidence="1" id="KW-0472">Membrane</keyword>
<feature type="transmembrane region" description="Helical" evidence="1">
    <location>
        <begin position="21"/>
        <end position="47"/>
    </location>
</feature>
<organism evidence="2">
    <name type="scientific">Candidatus Methanophagaceae archaeon ANME-1 ERB6</name>
    <dbReference type="NCBI Taxonomy" id="2759912"/>
    <lineage>
        <taxon>Archaea</taxon>
        <taxon>Methanobacteriati</taxon>
        <taxon>Methanobacteriota</taxon>
        <taxon>Stenosarchaea group</taxon>
        <taxon>Methanomicrobia</taxon>
        <taxon>Candidatus Methanophagales</taxon>
        <taxon>Candidatus Methanophagaceae</taxon>
    </lineage>
</organism>
<accession>A0A7G9YUL1</accession>
<evidence type="ECO:0008006" key="3">
    <source>
        <dbReference type="Google" id="ProtNLM"/>
    </source>
</evidence>
<proteinExistence type="predicted"/>
<dbReference type="EMBL" id="MT631476">
    <property type="protein sequence ID" value="QNO51695.1"/>
    <property type="molecule type" value="Genomic_DNA"/>
</dbReference>
<evidence type="ECO:0000313" key="2">
    <source>
        <dbReference type="EMBL" id="QNO51695.1"/>
    </source>
</evidence>
<keyword evidence="1" id="KW-0812">Transmembrane</keyword>